<evidence type="ECO:0000313" key="1">
    <source>
        <dbReference type="EMBL" id="TCP19153.1"/>
    </source>
</evidence>
<evidence type="ECO:0000313" key="2">
    <source>
        <dbReference type="Proteomes" id="UP000295416"/>
    </source>
</evidence>
<reference evidence="1 2" key="1">
    <citation type="submission" date="2019-03" db="EMBL/GenBank/DDBJ databases">
        <title>Genomic Encyclopedia of Type Strains, Phase IV (KMG-IV): sequencing the most valuable type-strain genomes for metagenomic binning, comparative biology and taxonomic classification.</title>
        <authorList>
            <person name="Goeker M."/>
        </authorList>
    </citation>
    <scope>NUCLEOTIDE SEQUENCE [LARGE SCALE GENOMIC DNA]</scope>
    <source>
        <strain evidence="1 2">DSM 19377</strain>
    </source>
</reference>
<comment type="caution">
    <text evidence="1">The sequence shown here is derived from an EMBL/GenBank/DDBJ whole genome shotgun (WGS) entry which is preliminary data.</text>
</comment>
<proteinExistence type="predicted"/>
<dbReference type="Proteomes" id="UP000295416">
    <property type="component" value="Unassembled WGS sequence"/>
</dbReference>
<accession>A0A4R2ND84</accession>
<dbReference type="EMBL" id="SLXK01000066">
    <property type="protein sequence ID" value="TCP19153.1"/>
    <property type="molecule type" value="Genomic_DNA"/>
</dbReference>
<sequence length="65" mass="7427">MSSYNFAVMTQDQAEEIVYNWHYDGIYSFYDTDLTGKGAGEEFLEAGIDFAKRSFLPNAVSCQRK</sequence>
<organism evidence="1 2">
    <name type="scientific">Scopulibacillus darangshiensis</name>
    <dbReference type="NCBI Taxonomy" id="442528"/>
    <lineage>
        <taxon>Bacteria</taxon>
        <taxon>Bacillati</taxon>
        <taxon>Bacillota</taxon>
        <taxon>Bacilli</taxon>
        <taxon>Bacillales</taxon>
        <taxon>Sporolactobacillaceae</taxon>
        <taxon>Scopulibacillus</taxon>
    </lineage>
</organism>
<gene>
    <name evidence="1" type="ORF">EV207_16619</name>
</gene>
<keyword evidence="2" id="KW-1185">Reference proteome</keyword>
<dbReference type="AlphaFoldDB" id="A0A4R2ND84"/>
<protein>
    <submittedName>
        <fullName evidence="1">Uncharacterized protein</fullName>
    </submittedName>
</protein>
<name>A0A4R2ND84_9BACL</name>